<dbReference type="InterPro" id="IPR001233">
    <property type="entry name" value="RtcB"/>
</dbReference>
<dbReference type="PANTHER" id="PTHR43749:SF2">
    <property type="entry name" value="RNA-SPLICING LIGASE RTCB"/>
    <property type="match status" value="1"/>
</dbReference>
<dbReference type="InterPro" id="IPR036025">
    <property type="entry name" value="RtcB-like_sf"/>
</dbReference>
<organism evidence="10 11">
    <name type="scientific">Herbiconiux daphne</name>
    <dbReference type="NCBI Taxonomy" id="2970914"/>
    <lineage>
        <taxon>Bacteria</taxon>
        <taxon>Bacillati</taxon>
        <taxon>Actinomycetota</taxon>
        <taxon>Actinomycetes</taxon>
        <taxon>Micrococcales</taxon>
        <taxon>Microbacteriaceae</taxon>
        <taxon>Herbiconiux</taxon>
    </lineage>
</organism>
<dbReference type="SUPFAM" id="SSF103365">
    <property type="entry name" value="Hypothetical protein PH1602"/>
    <property type="match status" value="1"/>
</dbReference>
<evidence type="ECO:0000256" key="6">
    <source>
        <dbReference type="ARBA" id="ARBA00022800"/>
    </source>
</evidence>
<dbReference type="Pfam" id="PF01139">
    <property type="entry name" value="RtcB"/>
    <property type="match status" value="1"/>
</dbReference>
<comment type="catalytic activity">
    <reaction evidence="9">
        <text>a 3'-end 3'-phospho-ribonucleotide-RNA + a 5'-end dephospho-ribonucleoside-RNA + GTP = a ribonucleotidyl-ribonucleotide-RNA + GMP + diphosphate</text>
        <dbReference type="Rhea" id="RHEA:68076"/>
        <dbReference type="Rhea" id="RHEA-COMP:10463"/>
        <dbReference type="Rhea" id="RHEA-COMP:13936"/>
        <dbReference type="Rhea" id="RHEA-COMP:17355"/>
        <dbReference type="ChEBI" id="CHEBI:33019"/>
        <dbReference type="ChEBI" id="CHEBI:37565"/>
        <dbReference type="ChEBI" id="CHEBI:58115"/>
        <dbReference type="ChEBI" id="CHEBI:83062"/>
        <dbReference type="ChEBI" id="CHEBI:138284"/>
        <dbReference type="ChEBI" id="CHEBI:173118"/>
        <dbReference type="EC" id="6.5.1.8"/>
    </reaction>
</comment>
<evidence type="ECO:0000256" key="3">
    <source>
        <dbReference type="ARBA" id="ARBA00022598"/>
    </source>
</evidence>
<keyword evidence="6" id="KW-0692">RNA repair</keyword>
<evidence type="ECO:0000256" key="8">
    <source>
        <dbReference type="ARBA" id="ARBA00023211"/>
    </source>
</evidence>
<evidence type="ECO:0000256" key="9">
    <source>
        <dbReference type="ARBA" id="ARBA00047746"/>
    </source>
</evidence>
<evidence type="ECO:0000256" key="7">
    <source>
        <dbReference type="ARBA" id="ARBA00023134"/>
    </source>
</evidence>
<evidence type="ECO:0000313" key="11">
    <source>
        <dbReference type="Proteomes" id="UP001165586"/>
    </source>
</evidence>
<evidence type="ECO:0000256" key="5">
    <source>
        <dbReference type="ARBA" id="ARBA00022741"/>
    </source>
</evidence>
<dbReference type="Proteomes" id="UP001165586">
    <property type="component" value="Unassembled WGS sequence"/>
</dbReference>
<evidence type="ECO:0000256" key="4">
    <source>
        <dbReference type="ARBA" id="ARBA00022723"/>
    </source>
</evidence>
<gene>
    <name evidence="10" type="ORF">N1032_27285</name>
</gene>
<sequence>MLKLKVLDALNKPYNIFTDVVEPGAIEQFVNVMKQPDVVQGALMPDVHSGYVLPIGGVVATKGTIYPAFVGYDIGCGVSTVQIGLKEKDVKTIRDTIAR</sequence>
<dbReference type="PANTHER" id="PTHR43749">
    <property type="entry name" value="RNA-SPLICING LIGASE RTCB"/>
    <property type="match status" value="1"/>
</dbReference>
<comment type="caution">
    <text evidence="10">The sequence shown here is derived from an EMBL/GenBank/DDBJ whole genome shotgun (WGS) entry which is preliminary data.</text>
</comment>
<evidence type="ECO:0000313" key="10">
    <source>
        <dbReference type="EMBL" id="MCS5737438.1"/>
    </source>
</evidence>
<proteinExistence type="predicted"/>
<dbReference type="EMBL" id="JANLCJ010000706">
    <property type="protein sequence ID" value="MCS5737438.1"/>
    <property type="molecule type" value="Genomic_DNA"/>
</dbReference>
<protein>
    <recommendedName>
        <fullName evidence="2">3'-phosphate/5'-hydroxy nucleic acid ligase</fullName>
        <ecNumber evidence="2">6.5.1.8</ecNumber>
    </recommendedName>
</protein>
<keyword evidence="7" id="KW-0342">GTP-binding</keyword>
<keyword evidence="8" id="KW-0464">Manganese</keyword>
<keyword evidence="3" id="KW-0436">Ligase</keyword>
<dbReference type="RefSeq" id="WP_259543836.1">
    <property type="nucleotide sequence ID" value="NZ_JANLCJ010000706.1"/>
</dbReference>
<feature type="non-terminal residue" evidence="10">
    <location>
        <position position="99"/>
    </location>
</feature>
<dbReference type="InterPro" id="IPR052915">
    <property type="entry name" value="RtcB-like"/>
</dbReference>
<evidence type="ECO:0000256" key="2">
    <source>
        <dbReference type="ARBA" id="ARBA00012726"/>
    </source>
</evidence>
<dbReference type="EC" id="6.5.1.8" evidence="2"/>
<evidence type="ECO:0000256" key="1">
    <source>
        <dbReference type="ARBA" id="ARBA00001936"/>
    </source>
</evidence>
<keyword evidence="11" id="KW-1185">Reference proteome</keyword>
<name>A0ABT2HC23_9MICO</name>
<accession>A0ABT2HC23</accession>
<keyword evidence="4" id="KW-0479">Metal-binding</keyword>
<reference evidence="10" key="1">
    <citation type="submission" date="2022-08" db="EMBL/GenBank/DDBJ databases">
        <authorList>
            <person name="Deng Y."/>
            <person name="Han X.-F."/>
            <person name="Zhang Y.-Q."/>
        </authorList>
    </citation>
    <scope>NUCLEOTIDE SEQUENCE</scope>
    <source>
        <strain evidence="10">CPCC 203386</strain>
    </source>
</reference>
<keyword evidence="5" id="KW-0547">Nucleotide-binding</keyword>
<comment type="cofactor">
    <cofactor evidence="1">
        <name>Mn(2+)</name>
        <dbReference type="ChEBI" id="CHEBI:29035"/>
    </cofactor>
</comment>
<dbReference type="Gene3D" id="3.90.1860.10">
    <property type="entry name" value="tRNA-splicing ligase RtcB"/>
    <property type="match status" value="1"/>
</dbReference>